<evidence type="ECO:0000256" key="3">
    <source>
        <dbReference type="SAM" id="Phobius"/>
    </source>
</evidence>
<accession>A0ABW3WRR7</accession>
<name>A0ABW3WRR7_9FLAO</name>
<dbReference type="InterPro" id="IPR001296">
    <property type="entry name" value="Glyco_trans_1"/>
</dbReference>
<keyword evidence="3" id="KW-0472">Membrane</keyword>
<gene>
    <name evidence="5" type="ORF">ACFQ5N_10330</name>
</gene>
<keyword evidence="3" id="KW-0812">Transmembrane</keyword>
<evidence type="ECO:0000256" key="2">
    <source>
        <dbReference type="ARBA" id="ARBA00022679"/>
    </source>
</evidence>
<keyword evidence="3" id="KW-1133">Transmembrane helix</keyword>
<organism evidence="5 6">
    <name type="scientific">Lutibacter holmesii</name>
    <dbReference type="NCBI Taxonomy" id="1137985"/>
    <lineage>
        <taxon>Bacteria</taxon>
        <taxon>Pseudomonadati</taxon>
        <taxon>Bacteroidota</taxon>
        <taxon>Flavobacteriia</taxon>
        <taxon>Flavobacteriales</taxon>
        <taxon>Flavobacteriaceae</taxon>
        <taxon>Lutibacter</taxon>
    </lineage>
</organism>
<comment type="caution">
    <text evidence="5">The sequence shown here is derived from an EMBL/GenBank/DDBJ whole genome shotgun (WGS) entry which is preliminary data.</text>
</comment>
<proteinExistence type="predicted"/>
<dbReference type="GO" id="GO:0016757">
    <property type="term" value="F:glycosyltransferase activity"/>
    <property type="evidence" value="ECO:0007669"/>
    <property type="project" value="UniProtKB-KW"/>
</dbReference>
<evidence type="ECO:0000313" key="6">
    <source>
        <dbReference type="Proteomes" id="UP001597241"/>
    </source>
</evidence>
<protein>
    <submittedName>
        <fullName evidence="5">Glycosyltransferase family 4 protein</fullName>
        <ecNumber evidence="5">2.4.-.-</ecNumber>
    </submittedName>
</protein>
<evidence type="ECO:0000313" key="5">
    <source>
        <dbReference type="EMBL" id="MFD1294232.1"/>
    </source>
</evidence>
<evidence type="ECO:0000259" key="4">
    <source>
        <dbReference type="Pfam" id="PF00534"/>
    </source>
</evidence>
<dbReference type="PANTHER" id="PTHR12526:SF510">
    <property type="entry name" value="D-INOSITOL 3-PHOSPHATE GLYCOSYLTRANSFERASE"/>
    <property type="match status" value="1"/>
</dbReference>
<evidence type="ECO:0000256" key="1">
    <source>
        <dbReference type="ARBA" id="ARBA00022676"/>
    </source>
</evidence>
<keyword evidence="1 5" id="KW-0328">Glycosyltransferase</keyword>
<reference evidence="6" key="1">
    <citation type="journal article" date="2019" name="Int. J. Syst. Evol. Microbiol.">
        <title>The Global Catalogue of Microorganisms (GCM) 10K type strain sequencing project: providing services to taxonomists for standard genome sequencing and annotation.</title>
        <authorList>
            <consortium name="The Broad Institute Genomics Platform"/>
            <consortium name="The Broad Institute Genome Sequencing Center for Infectious Disease"/>
            <person name="Wu L."/>
            <person name="Ma J."/>
        </authorList>
    </citation>
    <scope>NUCLEOTIDE SEQUENCE [LARGE SCALE GENOMIC DNA]</scope>
    <source>
        <strain evidence="6">CCUG 62221</strain>
    </source>
</reference>
<dbReference type="RefSeq" id="WP_386809423.1">
    <property type="nucleotide sequence ID" value="NZ_JBHTMV010000004.1"/>
</dbReference>
<dbReference type="Proteomes" id="UP001597241">
    <property type="component" value="Unassembled WGS sequence"/>
</dbReference>
<dbReference type="PANTHER" id="PTHR12526">
    <property type="entry name" value="GLYCOSYLTRANSFERASE"/>
    <property type="match status" value="1"/>
</dbReference>
<sequence>MKINIASSGGRSHVMDLAIELEKHGHEVNFYSYVPTNRALKYGLKRKCSKSYFILALPFLVLLKITNRAHWVLFLYHYCFDIITAWIMKPCDVFIGLSPMHVYVLKYVKKKYNATVILERGTSHVIEQVKVLKGNPALKGKNPMPNMFMKRDLAGYELADYISIASNHVLQSFVKNNTSIQKIFVNPYGVNLSEFNATKLEDDEDVYDIIMVGQWCHRKGCDFITEAINRMNVVKFLHVGPIVDMSFPVSDNMKHIDSVDQKELINYYKKSKIFVLPSREEGLALVQLQAVVCGLPIVCSKFTGGRDLKEYIDDPKWIIEMPELTIDTLITCINQALKLSETQKGKRSYSKNIAQELSWKGYGNRYNNFLLKIK</sequence>
<feature type="transmembrane region" description="Helical" evidence="3">
    <location>
        <begin position="48"/>
        <end position="65"/>
    </location>
</feature>
<dbReference type="Gene3D" id="3.40.50.2000">
    <property type="entry name" value="Glycogen Phosphorylase B"/>
    <property type="match status" value="2"/>
</dbReference>
<keyword evidence="6" id="KW-1185">Reference proteome</keyword>
<dbReference type="CDD" id="cd03801">
    <property type="entry name" value="GT4_PimA-like"/>
    <property type="match status" value="1"/>
</dbReference>
<dbReference type="EC" id="2.4.-.-" evidence="5"/>
<dbReference type="Pfam" id="PF00534">
    <property type="entry name" value="Glycos_transf_1"/>
    <property type="match status" value="1"/>
</dbReference>
<feature type="domain" description="Glycosyl transferase family 1" evidence="4">
    <location>
        <begin position="198"/>
        <end position="344"/>
    </location>
</feature>
<keyword evidence="2 5" id="KW-0808">Transferase</keyword>
<dbReference type="SUPFAM" id="SSF53756">
    <property type="entry name" value="UDP-Glycosyltransferase/glycogen phosphorylase"/>
    <property type="match status" value="1"/>
</dbReference>
<dbReference type="EMBL" id="JBHTMV010000004">
    <property type="protein sequence ID" value="MFD1294232.1"/>
    <property type="molecule type" value="Genomic_DNA"/>
</dbReference>